<dbReference type="InterPro" id="IPR027417">
    <property type="entry name" value="P-loop_NTPase"/>
</dbReference>
<organism evidence="8 9">
    <name type="scientific">Actinoplanes siamensis</name>
    <dbReference type="NCBI Taxonomy" id="1223317"/>
    <lineage>
        <taxon>Bacteria</taxon>
        <taxon>Bacillati</taxon>
        <taxon>Actinomycetota</taxon>
        <taxon>Actinomycetes</taxon>
        <taxon>Micromonosporales</taxon>
        <taxon>Micromonosporaceae</taxon>
        <taxon>Actinoplanes</taxon>
    </lineage>
</organism>
<dbReference type="Gene3D" id="1.20.1560.10">
    <property type="entry name" value="ABC transporter type 1, transmembrane domain"/>
    <property type="match status" value="1"/>
</dbReference>
<dbReference type="InterPro" id="IPR017871">
    <property type="entry name" value="ABC_transporter-like_CS"/>
</dbReference>
<dbReference type="InterPro" id="IPR003439">
    <property type="entry name" value="ABC_transporter-like_ATP-bd"/>
</dbReference>
<dbReference type="GO" id="GO:0005886">
    <property type="term" value="C:plasma membrane"/>
    <property type="evidence" value="ECO:0007669"/>
    <property type="project" value="UniProtKB-SubCell"/>
</dbReference>
<sequence length="561" mass="59616">MRRLPVADPGLPDARSATRFLSWLIRRSRMTIVTAIALAVAWMGCQSLVPAMVGRAIDAAAAERGGALLGWALVLFVIGVVQALTGISRHRFATVNWLAAGFRTVQVTVRQANRLGSALPRRLDAGEAVAIGTSDITHIGGAVDVAARGTGALLAVATVTLLLLHTSVPLGLVVLLGVPALMAVVGGLIRPLHRRQQAYREQQARLTGQAADLVTGLRVLRGVGGEAVMVARYRAQSQALRAAGVRTASVESLLEAAQVLLPGTFLVLVTWLGARFAADGRITVGQLVSFYAYAAFLVSPLRQLTDSIDKLTRGHVSARRVVRMLTLPRVAAEPSGAARPRGGELADPESGVRVVPGRLTAIVARDPADAARVADRLGRYAGGATLGGVPLTDLPLAEVRERILVAENEARLFSGRLRADLDPYRSGRLAEALEAAAARDIVDGLPDGLDSEVVERGRSFSGGQQQRLRLVRALVADPEVLILVEPTNAVDAHTEARIAERLRAVRAGRTTVVCTSSPLVLGHTDRVLYLEHGRVVAAGTHHELLGSEPRYARVVLRQEQS</sequence>
<dbReference type="EMBL" id="BOMW01000034">
    <property type="protein sequence ID" value="GIF06157.1"/>
    <property type="molecule type" value="Genomic_DNA"/>
</dbReference>
<dbReference type="Proteomes" id="UP000629619">
    <property type="component" value="Unassembled WGS sequence"/>
</dbReference>
<protein>
    <submittedName>
        <fullName evidence="8">ABC transporter</fullName>
    </submittedName>
</protein>
<feature type="transmembrane region" description="Helical" evidence="5">
    <location>
        <begin position="259"/>
        <end position="278"/>
    </location>
</feature>
<dbReference type="Pfam" id="PF00005">
    <property type="entry name" value="ABC_tran"/>
    <property type="match status" value="1"/>
</dbReference>
<dbReference type="SUPFAM" id="SSF52540">
    <property type="entry name" value="P-loop containing nucleoside triphosphate hydrolases"/>
    <property type="match status" value="1"/>
</dbReference>
<feature type="domain" description="ABC transmembrane type-1" evidence="7">
    <location>
        <begin position="33"/>
        <end position="313"/>
    </location>
</feature>
<dbReference type="Gene3D" id="3.40.50.300">
    <property type="entry name" value="P-loop containing nucleotide triphosphate hydrolases"/>
    <property type="match status" value="1"/>
</dbReference>
<reference evidence="8" key="1">
    <citation type="submission" date="2021-01" db="EMBL/GenBank/DDBJ databases">
        <title>Whole genome shotgun sequence of Actinoplanes siamensis NBRC 109076.</title>
        <authorList>
            <person name="Komaki H."/>
            <person name="Tamura T."/>
        </authorList>
    </citation>
    <scope>NUCLEOTIDE SEQUENCE</scope>
    <source>
        <strain evidence="8">NBRC 109076</strain>
    </source>
</reference>
<keyword evidence="9" id="KW-1185">Reference proteome</keyword>
<keyword evidence="3 5" id="KW-1133">Transmembrane helix</keyword>
<evidence type="ECO:0000256" key="5">
    <source>
        <dbReference type="SAM" id="Phobius"/>
    </source>
</evidence>
<feature type="transmembrane region" description="Helical" evidence="5">
    <location>
        <begin position="145"/>
        <end position="164"/>
    </location>
</feature>
<feature type="transmembrane region" description="Helical" evidence="5">
    <location>
        <begin position="32"/>
        <end position="53"/>
    </location>
</feature>
<dbReference type="RefSeq" id="WP_203681260.1">
    <property type="nucleotide sequence ID" value="NZ_BOMW01000034.1"/>
</dbReference>
<feature type="domain" description="ABC transporter" evidence="6">
    <location>
        <begin position="322"/>
        <end position="557"/>
    </location>
</feature>
<dbReference type="AlphaFoldDB" id="A0A919TL07"/>
<dbReference type="InterPro" id="IPR039421">
    <property type="entry name" value="Type_1_exporter"/>
</dbReference>
<evidence type="ECO:0000256" key="2">
    <source>
        <dbReference type="ARBA" id="ARBA00022692"/>
    </source>
</evidence>
<dbReference type="PROSITE" id="PS00211">
    <property type="entry name" value="ABC_TRANSPORTER_1"/>
    <property type="match status" value="1"/>
</dbReference>
<evidence type="ECO:0000256" key="4">
    <source>
        <dbReference type="ARBA" id="ARBA00023136"/>
    </source>
</evidence>
<proteinExistence type="predicted"/>
<dbReference type="InterPro" id="IPR011527">
    <property type="entry name" value="ABC1_TM_dom"/>
</dbReference>
<evidence type="ECO:0000259" key="7">
    <source>
        <dbReference type="PROSITE" id="PS50929"/>
    </source>
</evidence>
<dbReference type="GO" id="GO:0005524">
    <property type="term" value="F:ATP binding"/>
    <property type="evidence" value="ECO:0007669"/>
    <property type="project" value="InterPro"/>
</dbReference>
<evidence type="ECO:0000256" key="3">
    <source>
        <dbReference type="ARBA" id="ARBA00022989"/>
    </source>
</evidence>
<evidence type="ECO:0000256" key="1">
    <source>
        <dbReference type="ARBA" id="ARBA00004651"/>
    </source>
</evidence>
<dbReference type="GO" id="GO:0016887">
    <property type="term" value="F:ATP hydrolysis activity"/>
    <property type="evidence" value="ECO:0007669"/>
    <property type="project" value="InterPro"/>
</dbReference>
<comment type="subcellular location">
    <subcellularLocation>
        <location evidence="1">Cell membrane</location>
        <topology evidence="1">Multi-pass membrane protein</topology>
    </subcellularLocation>
</comment>
<dbReference type="GO" id="GO:0015421">
    <property type="term" value="F:ABC-type oligopeptide transporter activity"/>
    <property type="evidence" value="ECO:0007669"/>
    <property type="project" value="TreeGrafter"/>
</dbReference>
<evidence type="ECO:0000259" key="6">
    <source>
        <dbReference type="PROSITE" id="PS50893"/>
    </source>
</evidence>
<dbReference type="InterPro" id="IPR036640">
    <property type="entry name" value="ABC1_TM_sf"/>
</dbReference>
<keyword evidence="4 5" id="KW-0472">Membrane</keyword>
<accession>A0A919TL07</accession>
<dbReference type="Pfam" id="PF00664">
    <property type="entry name" value="ABC_membrane"/>
    <property type="match status" value="1"/>
</dbReference>
<comment type="caution">
    <text evidence="8">The sequence shown here is derived from an EMBL/GenBank/DDBJ whole genome shotgun (WGS) entry which is preliminary data.</text>
</comment>
<gene>
    <name evidence="8" type="ORF">Asi03nite_36950</name>
</gene>
<evidence type="ECO:0000313" key="9">
    <source>
        <dbReference type="Proteomes" id="UP000629619"/>
    </source>
</evidence>
<dbReference type="PROSITE" id="PS50929">
    <property type="entry name" value="ABC_TM1F"/>
    <property type="match status" value="1"/>
</dbReference>
<name>A0A919TL07_9ACTN</name>
<dbReference type="PROSITE" id="PS50893">
    <property type="entry name" value="ABC_TRANSPORTER_2"/>
    <property type="match status" value="1"/>
</dbReference>
<dbReference type="SUPFAM" id="SSF90123">
    <property type="entry name" value="ABC transporter transmembrane region"/>
    <property type="match status" value="1"/>
</dbReference>
<feature type="transmembrane region" description="Helical" evidence="5">
    <location>
        <begin position="170"/>
        <end position="189"/>
    </location>
</feature>
<feature type="transmembrane region" description="Helical" evidence="5">
    <location>
        <begin position="65"/>
        <end position="84"/>
    </location>
</feature>
<keyword evidence="2 5" id="KW-0812">Transmembrane</keyword>
<dbReference type="PANTHER" id="PTHR43394:SF1">
    <property type="entry name" value="ATP-BINDING CASSETTE SUB-FAMILY B MEMBER 10, MITOCHONDRIAL"/>
    <property type="match status" value="1"/>
</dbReference>
<dbReference type="PANTHER" id="PTHR43394">
    <property type="entry name" value="ATP-DEPENDENT PERMEASE MDL1, MITOCHONDRIAL"/>
    <property type="match status" value="1"/>
</dbReference>
<evidence type="ECO:0000313" key="8">
    <source>
        <dbReference type="EMBL" id="GIF06157.1"/>
    </source>
</evidence>